<name>A0A1G5Q8U7_9GAMM</name>
<keyword evidence="3" id="KW-1185">Reference proteome</keyword>
<accession>A0A1G5Q8U7</accession>
<dbReference type="RefSeq" id="WP_092995203.1">
    <property type="nucleotide sequence ID" value="NZ_FMWD01000004.1"/>
</dbReference>
<proteinExistence type="predicted"/>
<protein>
    <submittedName>
        <fullName evidence="2">Uncharacterized protein</fullName>
    </submittedName>
</protein>
<dbReference type="Proteomes" id="UP000199648">
    <property type="component" value="Unassembled WGS sequence"/>
</dbReference>
<dbReference type="AlphaFoldDB" id="A0A1G5Q8U7"/>
<dbReference type="STRING" id="415747.SAMN03097708_01651"/>
<keyword evidence="1" id="KW-0175">Coiled coil</keyword>
<dbReference type="EMBL" id="FMWD01000004">
    <property type="protein sequence ID" value="SCZ58274.1"/>
    <property type="molecule type" value="Genomic_DNA"/>
</dbReference>
<organism evidence="2 3">
    <name type="scientific">Thiohalomonas denitrificans</name>
    <dbReference type="NCBI Taxonomy" id="415747"/>
    <lineage>
        <taxon>Bacteria</taxon>
        <taxon>Pseudomonadati</taxon>
        <taxon>Pseudomonadota</taxon>
        <taxon>Gammaproteobacteria</taxon>
        <taxon>Thiohalomonadales</taxon>
        <taxon>Thiohalomonadaceae</taxon>
        <taxon>Thiohalomonas</taxon>
    </lineage>
</organism>
<sequence>MKASRREAVPLEAKTQSTKESLQARLTRLEGQIAWLQDQARAREQFLGTLTPEKAAQMRGFTGGSYRY</sequence>
<evidence type="ECO:0000256" key="1">
    <source>
        <dbReference type="SAM" id="Coils"/>
    </source>
</evidence>
<reference evidence="2 3" key="1">
    <citation type="submission" date="2016-10" db="EMBL/GenBank/DDBJ databases">
        <authorList>
            <person name="de Groot N.N."/>
        </authorList>
    </citation>
    <scope>NUCLEOTIDE SEQUENCE [LARGE SCALE GENOMIC DNA]</scope>
    <source>
        <strain evidence="2 3">HLD2</strain>
    </source>
</reference>
<feature type="coiled-coil region" evidence="1">
    <location>
        <begin position="12"/>
        <end position="39"/>
    </location>
</feature>
<evidence type="ECO:0000313" key="3">
    <source>
        <dbReference type="Proteomes" id="UP000199648"/>
    </source>
</evidence>
<evidence type="ECO:0000313" key="2">
    <source>
        <dbReference type="EMBL" id="SCZ58274.1"/>
    </source>
</evidence>
<gene>
    <name evidence="2" type="ORF">SAMN03097708_01651</name>
</gene>